<evidence type="ECO:0000313" key="4">
    <source>
        <dbReference type="Proteomes" id="UP000177396"/>
    </source>
</evidence>
<dbReference type="SUPFAM" id="SSF53756">
    <property type="entry name" value="UDP-Glycosyltransferase/glycogen phosphorylase"/>
    <property type="match status" value="1"/>
</dbReference>
<accession>A0A1F5YFI5</accession>
<dbReference type="InterPro" id="IPR028098">
    <property type="entry name" value="Glyco_trans_4-like_N"/>
</dbReference>
<dbReference type="Pfam" id="PF13439">
    <property type="entry name" value="Glyco_transf_4"/>
    <property type="match status" value="1"/>
</dbReference>
<evidence type="ECO:0000259" key="1">
    <source>
        <dbReference type="Pfam" id="PF00534"/>
    </source>
</evidence>
<gene>
    <name evidence="3" type="ORF">A2153_00810</name>
</gene>
<dbReference type="InterPro" id="IPR001296">
    <property type="entry name" value="Glyco_trans_1"/>
</dbReference>
<sequence>MKIAQISYWSCPLMQFGVFTAGGMNVYLYNLANVLAKQNILVDIYTRFHHEQHDEYLKLLPNVNLIHLKSPQDNRLNPQNFASEILKYISLKKINYDLLHAHYYYSGLAGLILKSALKLPLVQTFHTLGEMKKKYVGNVDPRRIAIEKEVIWKADILVASTPIEKRQLKGFYKSDPDKISVINPGVDHKLFFPRDKVQSRTKLKIPPDKKIILFVGRIDPVKGLNILLEAILAIVSKHPEFKNKYQVLLIGGDITNRNFLLNSEVKKILLFLEKNDLSLCTKFLGNKPHHQLPLYYSASDLVVLPSFYESFGLVVLEAMSCRACVLSSKIGGLPFLVHDGVTGSLFKSGDVQNLTEKLTVLLDDDQKRLRLGKMAYQVSLEFSWDKHARSMLSLYQKLV</sequence>
<proteinExistence type="predicted"/>
<feature type="domain" description="Glycosyltransferase subfamily 4-like N-terminal" evidence="2">
    <location>
        <begin position="22"/>
        <end position="188"/>
    </location>
</feature>
<comment type="caution">
    <text evidence="3">The sequence shown here is derived from an EMBL/GenBank/DDBJ whole genome shotgun (WGS) entry which is preliminary data.</text>
</comment>
<dbReference type="GO" id="GO:0016757">
    <property type="term" value="F:glycosyltransferase activity"/>
    <property type="evidence" value="ECO:0007669"/>
    <property type="project" value="InterPro"/>
</dbReference>
<dbReference type="EMBL" id="MFJB01000080">
    <property type="protein sequence ID" value="OGF98909.1"/>
    <property type="molecule type" value="Genomic_DNA"/>
</dbReference>
<dbReference type="Pfam" id="PF00534">
    <property type="entry name" value="Glycos_transf_1"/>
    <property type="match status" value="1"/>
</dbReference>
<protein>
    <recommendedName>
        <fullName evidence="5">Glycosyl transferase family 1</fullName>
    </recommendedName>
</protein>
<evidence type="ECO:0000259" key="2">
    <source>
        <dbReference type="Pfam" id="PF13439"/>
    </source>
</evidence>
<evidence type="ECO:0008006" key="5">
    <source>
        <dbReference type="Google" id="ProtNLM"/>
    </source>
</evidence>
<dbReference type="PANTHER" id="PTHR45947:SF3">
    <property type="entry name" value="SULFOQUINOVOSYL TRANSFERASE SQD2"/>
    <property type="match status" value="1"/>
</dbReference>
<dbReference type="Gene3D" id="3.40.50.2000">
    <property type="entry name" value="Glycogen Phosphorylase B"/>
    <property type="match status" value="2"/>
</dbReference>
<dbReference type="Proteomes" id="UP000177396">
    <property type="component" value="Unassembled WGS sequence"/>
</dbReference>
<dbReference type="PANTHER" id="PTHR45947">
    <property type="entry name" value="SULFOQUINOVOSYL TRANSFERASE SQD2"/>
    <property type="match status" value="1"/>
</dbReference>
<name>A0A1F5YFI5_9BACT</name>
<dbReference type="InterPro" id="IPR050194">
    <property type="entry name" value="Glycosyltransferase_grp1"/>
</dbReference>
<feature type="domain" description="Glycosyl transferase family 1" evidence="1">
    <location>
        <begin position="198"/>
        <end position="377"/>
    </location>
</feature>
<dbReference type="AlphaFoldDB" id="A0A1F5YFI5"/>
<reference evidence="3 4" key="1">
    <citation type="journal article" date="2016" name="Nat. Commun.">
        <title>Thousands of microbial genomes shed light on interconnected biogeochemical processes in an aquifer system.</title>
        <authorList>
            <person name="Anantharaman K."/>
            <person name="Brown C.T."/>
            <person name="Hug L.A."/>
            <person name="Sharon I."/>
            <person name="Castelle C.J."/>
            <person name="Probst A.J."/>
            <person name="Thomas B.C."/>
            <person name="Singh A."/>
            <person name="Wilkins M.J."/>
            <person name="Karaoz U."/>
            <person name="Brodie E.L."/>
            <person name="Williams K.H."/>
            <person name="Hubbard S.S."/>
            <person name="Banfield J.F."/>
        </authorList>
    </citation>
    <scope>NUCLEOTIDE SEQUENCE [LARGE SCALE GENOMIC DNA]</scope>
</reference>
<evidence type="ECO:0000313" key="3">
    <source>
        <dbReference type="EMBL" id="OGF98909.1"/>
    </source>
</evidence>
<organism evidence="3 4">
    <name type="scientific">Candidatus Gottesmanbacteria bacterium RBG_16_38_7b</name>
    <dbReference type="NCBI Taxonomy" id="1798372"/>
    <lineage>
        <taxon>Bacteria</taxon>
        <taxon>Candidatus Gottesmaniibacteriota</taxon>
    </lineage>
</organism>